<dbReference type="InterPro" id="IPR008964">
    <property type="entry name" value="Invasin/intimin_cell_adhesion"/>
</dbReference>
<dbReference type="Gene3D" id="2.60.40.1220">
    <property type="match status" value="4"/>
</dbReference>
<accession>A0A0M2UZZ3</accession>
<comment type="caution">
    <text evidence="3">The sequence shown here is derived from an EMBL/GenBank/DDBJ whole genome shotgun (WGS) entry which is preliminary data.</text>
</comment>
<gene>
    <name evidence="3" type="ORF">BROFUL_00753</name>
</gene>
<dbReference type="PATRIC" id="fig|380242.3.peg.951"/>
<evidence type="ECO:0000313" key="3">
    <source>
        <dbReference type="EMBL" id="KKO20531.1"/>
    </source>
</evidence>
<keyword evidence="1" id="KW-0732">Signal</keyword>
<dbReference type="InterPro" id="IPR032812">
    <property type="entry name" value="SbsA_Ig"/>
</dbReference>
<proteinExistence type="predicted"/>
<evidence type="ECO:0000259" key="2">
    <source>
        <dbReference type="Pfam" id="PF13205"/>
    </source>
</evidence>
<name>A0A0M2UZZ3_9BACT</name>
<dbReference type="Pfam" id="PF13205">
    <property type="entry name" value="Big_5"/>
    <property type="match status" value="4"/>
</dbReference>
<dbReference type="Proteomes" id="UP000034954">
    <property type="component" value="Unassembled WGS sequence"/>
</dbReference>
<dbReference type="InterPro" id="IPR013783">
    <property type="entry name" value="Ig-like_fold"/>
</dbReference>
<evidence type="ECO:0000256" key="1">
    <source>
        <dbReference type="ARBA" id="ARBA00022729"/>
    </source>
</evidence>
<feature type="domain" description="SbsA Ig-like" evidence="2">
    <location>
        <begin position="1197"/>
        <end position="1299"/>
    </location>
</feature>
<keyword evidence="4" id="KW-1185">Reference proteome</keyword>
<feature type="non-terminal residue" evidence="3">
    <location>
        <position position="1"/>
    </location>
</feature>
<organism evidence="3 4">
    <name type="scientific">Candidatus Brocadia fulgida</name>
    <dbReference type="NCBI Taxonomy" id="380242"/>
    <lineage>
        <taxon>Bacteria</taxon>
        <taxon>Pseudomonadati</taxon>
        <taxon>Planctomycetota</taxon>
        <taxon>Candidatus Brocadiia</taxon>
        <taxon>Candidatus Brocadiales</taxon>
        <taxon>Candidatus Brocadiaceae</taxon>
        <taxon>Candidatus Brocadia</taxon>
    </lineage>
</organism>
<protein>
    <recommendedName>
        <fullName evidence="2">SbsA Ig-like domain-containing protein</fullName>
    </recommendedName>
</protein>
<dbReference type="InterPro" id="IPR014755">
    <property type="entry name" value="Cu-Rt/internalin_Ig-like"/>
</dbReference>
<dbReference type="SUPFAM" id="SSF49373">
    <property type="entry name" value="Invasin/intimin cell-adhesion fragments"/>
    <property type="match status" value="1"/>
</dbReference>
<feature type="domain" description="SbsA Ig-like" evidence="2">
    <location>
        <begin position="1090"/>
        <end position="1191"/>
    </location>
</feature>
<dbReference type="EMBL" id="LAQJ01000095">
    <property type="protein sequence ID" value="KKO20531.1"/>
    <property type="molecule type" value="Genomic_DNA"/>
</dbReference>
<reference evidence="3 4" key="1">
    <citation type="journal article" date="2013" name="BMC Microbiol.">
        <title>Identification of the type II cytochrome c maturation pathway in anammox bacteria by comparative genomics.</title>
        <authorList>
            <person name="Ferousi C."/>
            <person name="Speth D.R."/>
            <person name="Reimann J."/>
            <person name="Op den Camp H.J."/>
            <person name="Allen J.W."/>
            <person name="Keltjens J.T."/>
            <person name="Jetten M.S."/>
        </authorList>
    </citation>
    <scope>NUCLEOTIDE SEQUENCE [LARGE SCALE GENOMIC DNA]</scope>
    <source>
        <strain evidence="3">RU1</strain>
    </source>
</reference>
<sequence>RIAKVGLSPAAAVVVNNAAAQGTITGLGTVQVTRMSATADYSSQYKFTTNTLNNLTVDYAGTAAQEISALSYGSLKISNTAAAVTASADFDVSGTLTVNASALLSPAATVVVNNAATQGAITGLGTVQVTRTSATADYSNQYKFTTNTLTDLTVDYAGTSAQIVSALTYGNIKISNSNGVTLAGTATVTGTLTLAGGNITTDSVAMVIDSSGSVSRTSGHIAGNLQKVFAAGAQSFTFDIGDATDYTPVSINSLNVTTPGNVTAAATATEHPGVGTSGIDSARSVNRFWTLTDGGGLGFSTYDATFNFVASVTDGGAAPGSFVVRQFNGAAWLPTTAGTKTATSTGATGISSLGDFAIGEQEIDHYVVNATSPQTAGITFLTKVTAEDLLNETVVYDNSTVVTMGSSGSVQFDSNGDASFGDNTKTLTAGTFTISTKDNIAETISITVTDGNSKTGSNAGLLINPGAVASVAFVQQPADAVAGAAISPAITVQLKDALGNNVSAGGVSVAMAMTTGTGVLSGTTPQATDGGGLATFNDLSVNLTGSKNLTASSAGLTSAVSDAFTISAGVAASVAFVQQPADAVAGAAISPAITVQLKDALGNNVSTGGVSVAMALTTGTGVFSGTTPQTTDGSGLATFNDLSINLTGSKNLTASSAGLTLAVSDAFTISAGAAVSIIFVQQPTDTVANDVISPAITVQLKDILGNNVSRGGVSVAMALTTGTGVLSGTTPQSTDGSGLATFSDLSINLEGAKNLTASSAGLTSAESDAFTITLGTGTKVRVETVADGSGTVVPLQSITSGRSITVYAIERDDYDNFVANVAADVWSLENATGGVVAGDLVPGGDRKSAVFTGHFSGTTEIKVTTGSLSPTNSGVLTVTPGVDSTSPSHEATGVTINTAIRASFSEAMDTSTVTTETFTINDGSGNIGGSVSYRGTTATFTPSANLTPSTVYTATITTGVEDLAGNAMAVDYTWEFTTGTDTDTSPPTVSATSPVHGASGVAVNRAITATFSEAMDAVTVTAATFTVNDGSGNISGSVSCRGMTVTFSPTSNLTPSIVYTATITTGVKDLAGNAMTDDYTWSFTTGTDTDITPPAVSDTSPVDDASGVAINGAIAAVFSETIDVSTISTATFTVNDGSSTIGGSVMYHGTVATFTPLSDLIPSATYTATITTGVRDLAGNAMAADYTWDFTAGTDTDITSPAVSSTSPVNGASGAAINGAITVTFFEAMDVSTVSIATFSVYDGSSNVSGSVSYSGTTATFAPSGNLAHSTAYTVTMTRGVKDLAGNAMAADYTWNFTTGTDIAVCRDKVMTVSPEKIRLKLGKSAKVTVTVTGEGGCPVEGKKVRAQVKRGRRCITVHPRRSITDAHGQTEFTITELTQSSDRKMRKGRVKFKAGSAKAKLKVKVK</sequence>
<evidence type="ECO:0000313" key="4">
    <source>
        <dbReference type="Proteomes" id="UP000034954"/>
    </source>
</evidence>
<dbReference type="Gene3D" id="2.60.40.10">
    <property type="entry name" value="Immunoglobulins"/>
    <property type="match status" value="1"/>
</dbReference>
<feature type="domain" description="SbsA Ig-like" evidence="2">
    <location>
        <begin position="878"/>
        <end position="978"/>
    </location>
</feature>
<feature type="domain" description="SbsA Ig-like" evidence="2">
    <location>
        <begin position="983"/>
        <end position="1085"/>
    </location>
</feature>